<feature type="binding site" evidence="10">
    <location>
        <position position="86"/>
    </location>
    <ligand>
        <name>ATP</name>
        <dbReference type="ChEBI" id="CHEBI:30616"/>
    </ligand>
</feature>
<keyword evidence="9" id="KW-0963">Cytoplasm</keyword>
<keyword evidence="6 10" id="KW-0547">Nucleotide-binding</keyword>
<evidence type="ECO:0000256" key="3">
    <source>
        <dbReference type="ARBA" id="ARBA00010886"/>
    </source>
</evidence>
<dbReference type="PROSITE" id="PS50011">
    <property type="entry name" value="PROTEIN_KINASE_DOM"/>
    <property type="match status" value="1"/>
</dbReference>
<dbReference type="Gene3D" id="3.30.200.20">
    <property type="entry name" value="Phosphorylase Kinase, domain 1"/>
    <property type="match status" value="1"/>
</dbReference>
<dbReference type="SUPFAM" id="SSF56112">
    <property type="entry name" value="Protein kinase-like (PK-like)"/>
    <property type="match status" value="1"/>
</dbReference>
<name>A6GEU7_9BACT</name>
<dbReference type="STRING" id="391625.PPSIR1_00160"/>
<feature type="region of interest" description="Disordered" evidence="12">
    <location>
        <begin position="207"/>
        <end position="234"/>
    </location>
</feature>
<dbReference type="GO" id="GO:0000922">
    <property type="term" value="C:spindle pole"/>
    <property type="evidence" value="ECO:0007669"/>
    <property type="project" value="UniProtKB-SubCell"/>
</dbReference>
<dbReference type="GO" id="GO:0005813">
    <property type="term" value="C:centrosome"/>
    <property type="evidence" value="ECO:0007669"/>
    <property type="project" value="UniProtKB-SubCell"/>
</dbReference>
<keyword evidence="11" id="KW-0175">Coiled coil</keyword>
<evidence type="ECO:0000256" key="4">
    <source>
        <dbReference type="ARBA" id="ARBA00022527"/>
    </source>
</evidence>
<dbReference type="InterPro" id="IPR011009">
    <property type="entry name" value="Kinase-like_dom_sf"/>
</dbReference>
<keyword evidence="15" id="KW-1185">Reference proteome</keyword>
<dbReference type="InterPro" id="IPR011990">
    <property type="entry name" value="TPR-like_helical_dom_sf"/>
</dbReference>
<dbReference type="InterPro" id="IPR019734">
    <property type="entry name" value="TPR_rpt"/>
</dbReference>
<comment type="subcellular location">
    <subcellularLocation>
        <location evidence="1">Cytoplasm</location>
        <location evidence="1">Cytoskeleton</location>
        <location evidence="1">Microtubule organizing center</location>
        <location evidence="1">Centrosome</location>
    </subcellularLocation>
    <subcellularLocation>
        <location evidence="2">Cytoplasm</location>
        <location evidence="2">Cytoskeleton</location>
        <location evidence="2">Spindle pole</location>
    </subcellularLocation>
</comment>
<dbReference type="Proteomes" id="UP000005801">
    <property type="component" value="Unassembled WGS sequence"/>
</dbReference>
<evidence type="ECO:0000256" key="9">
    <source>
        <dbReference type="ARBA" id="ARBA00023212"/>
    </source>
</evidence>
<dbReference type="EMBL" id="ABCS01000086">
    <property type="protein sequence ID" value="EDM75609.1"/>
    <property type="molecule type" value="Genomic_DNA"/>
</dbReference>
<feature type="region of interest" description="Disordered" evidence="12">
    <location>
        <begin position="247"/>
        <end position="303"/>
    </location>
</feature>
<evidence type="ECO:0000313" key="15">
    <source>
        <dbReference type="Proteomes" id="UP000005801"/>
    </source>
</evidence>
<proteinExistence type="inferred from homology"/>
<dbReference type="SUPFAM" id="SSF48452">
    <property type="entry name" value="TPR-like"/>
    <property type="match status" value="2"/>
</dbReference>
<evidence type="ECO:0000256" key="7">
    <source>
        <dbReference type="ARBA" id="ARBA00022777"/>
    </source>
</evidence>
<dbReference type="eggNOG" id="COG0457">
    <property type="taxonomic scope" value="Bacteria"/>
</dbReference>
<protein>
    <submittedName>
        <fullName evidence="14">Serine/threonine kinase family protein</fullName>
    </submittedName>
</protein>
<keyword evidence="8 10" id="KW-0067">ATP-binding</keyword>
<dbReference type="InterPro" id="IPR017441">
    <property type="entry name" value="Protein_kinase_ATP_BS"/>
</dbReference>
<dbReference type="Gene3D" id="1.25.40.10">
    <property type="entry name" value="Tetratricopeptide repeat domain"/>
    <property type="match status" value="2"/>
</dbReference>
<dbReference type="Pfam" id="PF00069">
    <property type="entry name" value="Pkinase"/>
    <property type="match status" value="1"/>
</dbReference>
<feature type="coiled-coil region" evidence="11">
    <location>
        <begin position="984"/>
        <end position="1011"/>
    </location>
</feature>
<gene>
    <name evidence="14" type="ORF">PPSIR1_00160</name>
</gene>
<keyword evidence="5" id="KW-0808">Transferase</keyword>
<dbReference type="Pfam" id="PF07714">
    <property type="entry name" value="PK_Tyr_Ser-Thr"/>
    <property type="match status" value="1"/>
</dbReference>
<dbReference type="CDD" id="cd14014">
    <property type="entry name" value="STKc_PknB_like"/>
    <property type="match status" value="1"/>
</dbReference>
<evidence type="ECO:0000313" key="14">
    <source>
        <dbReference type="EMBL" id="EDM75609.1"/>
    </source>
</evidence>
<organism evidence="14 15">
    <name type="scientific">Plesiocystis pacifica SIR-1</name>
    <dbReference type="NCBI Taxonomy" id="391625"/>
    <lineage>
        <taxon>Bacteria</taxon>
        <taxon>Pseudomonadati</taxon>
        <taxon>Myxococcota</taxon>
        <taxon>Polyangia</taxon>
        <taxon>Nannocystales</taxon>
        <taxon>Nannocystaceae</taxon>
        <taxon>Plesiocystis</taxon>
    </lineage>
</organism>
<dbReference type="PANTHER" id="PTHR43289:SF34">
    <property type="entry name" value="SERINE_THREONINE-PROTEIN KINASE YBDM-RELATED"/>
    <property type="match status" value="1"/>
</dbReference>
<evidence type="ECO:0000256" key="10">
    <source>
        <dbReference type="PROSITE-ProRule" id="PRU10141"/>
    </source>
</evidence>
<evidence type="ECO:0000256" key="12">
    <source>
        <dbReference type="SAM" id="MobiDB-lite"/>
    </source>
</evidence>
<dbReference type="PROSITE" id="PS00108">
    <property type="entry name" value="PROTEIN_KINASE_ST"/>
    <property type="match status" value="1"/>
</dbReference>
<evidence type="ECO:0000256" key="8">
    <source>
        <dbReference type="ARBA" id="ARBA00022840"/>
    </source>
</evidence>
<dbReference type="InterPro" id="IPR008271">
    <property type="entry name" value="Ser/Thr_kinase_AS"/>
</dbReference>
<dbReference type="GO" id="GO:0004674">
    <property type="term" value="F:protein serine/threonine kinase activity"/>
    <property type="evidence" value="ECO:0007669"/>
    <property type="project" value="UniProtKB-KW"/>
</dbReference>
<dbReference type="InterPro" id="IPR001245">
    <property type="entry name" value="Ser-Thr/Tyr_kinase_cat_dom"/>
</dbReference>
<keyword evidence="7 14" id="KW-0418">Kinase</keyword>
<dbReference type="Pfam" id="PF13424">
    <property type="entry name" value="TPR_12"/>
    <property type="match status" value="2"/>
</dbReference>
<keyword evidence="4" id="KW-0723">Serine/threonine-protein kinase</keyword>
<evidence type="ECO:0000256" key="6">
    <source>
        <dbReference type="ARBA" id="ARBA00022741"/>
    </source>
</evidence>
<evidence type="ECO:0000256" key="2">
    <source>
        <dbReference type="ARBA" id="ARBA00004647"/>
    </source>
</evidence>
<keyword evidence="9" id="KW-0206">Cytoskeleton</keyword>
<comment type="similarity">
    <text evidence="3">Belongs to the protein kinase superfamily. NEK Ser/Thr protein kinase family. NIMA subfamily.</text>
</comment>
<dbReference type="PROSITE" id="PS00107">
    <property type="entry name" value="PROTEIN_KINASE_ATP"/>
    <property type="match status" value="1"/>
</dbReference>
<evidence type="ECO:0000259" key="13">
    <source>
        <dbReference type="PROSITE" id="PS50011"/>
    </source>
</evidence>
<dbReference type="eggNOG" id="COG0515">
    <property type="taxonomic scope" value="Bacteria"/>
</dbReference>
<accession>A6GEU7</accession>
<dbReference type="RefSeq" id="WP_006975237.1">
    <property type="nucleotide sequence ID" value="NZ_ABCS01000086.1"/>
</dbReference>
<dbReference type="PANTHER" id="PTHR43289">
    <property type="entry name" value="MITOGEN-ACTIVATED PROTEIN KINASE KINASE KINASE 20-RELATED"/>
    <property type="match status" value="1"/>
</dbReference>
<dbReference type="SMART" id="SM00028">
    <property type="entry name" value="TPR"/>
    <property type="match status" value="5"/>
</dbReference>
<evidence type="ECO:0000256" key="5">
    <source>
        <dbReference type="ARBA" id="ARBA00022679"/>
    </source>
</evidence>
<dbReference type="AlphaFoldDB" id="A6GEU7"/>
<evidence type="ECO:0000256" key="11">
    <source>
        <dbReference type="SAM" id="Coils"/>
    </source>
</evidence>
<dbReference type="Gene3D" id="1.10.510.10">
    <property type="entry name" value="Transferase(Phosphotransferase) domain 1"/>
    <property type="match status" value="1"/>
</dbReference>
<dbReference type="InterPro" id="IPR000719">
    <property type="entry name" value="Prot_kinase_dom"/>
</dbReference>
<dbReference type="GO" id="GO:0005524">
    <property type="term" value="F:ATP binding"/>
    <property type="evidence" value="ECO:0007669"/>
    <property type="project" value="UniProtKB-UniRule"/>
</dbReference>
<evidence type="ECO:0000256" key="1">
    <source>
        <dbReference type="ARBA" id="ARBA00004300"/>
    </source>
</evidence>
<reference evidence="14 15" key="1">
    <citation type="submission" date="2007-06" db="EMBL/GenBank/DDBJ databases">
        <authorList>
            <person name="Shimkets L."/>
            <person name="Ferriera S."/>
            <person name="Johnson J."/>
            <person name="Kravitz S."/>
            <person name="Beeson K."/>
            <person name="Sutton G."/>
            <person name="Rogers Y.-H."/>
            <person name="Friedman R."/>
            <person name="Frazier M."/>
            <person name="Venter J.C."/>
        </authorList>
    </citation>
    <scope>NUCLEOTIDE SEQUENCE [LARGE SCALE GENOMIC DNA]</scope>
    <source>
        <strain evidence="14 15">SIR-1</strain>
    </source>
</reference>
<comment type="caution">
    <text evidence="14">The sequence shown here is derived from an EMBL/GenBank/DDBJ whole genome shotgun (WGS) entry which is preliminary data.</text>
</comment>
<dbReference type="OrthoDB" id="5484165at2"/>
<sequence length="1087" mass="117730">MTEAEEDKPSLQHTVDAPGVEVSAFDATEAGEDDPTRDPLSPSTLTRLEPGAPIGRYVVLGRIGVGGMGVVYAAYDAELDRRIAVKLMLSPRRGRGSQGAARLLREAQAMARLSHPNVITVHDVGTHQNGVFVAMEYIEGGTLRDWMDAAPTVPSAASMSDAAGAEARRAHPWPEVLARFLPAGRGLAAAHGAQLIHRDFKPANVLLGRASPAPAPSEEQTRRERASTLGAPGAPIRVADFGLARQADAPADPDEEPPSSDGMTTVETVDRSTPMHLLRATSQARDPSRARTDEPETLDDDSLDLDPELRMLLNRGSRAGESLGLSARLTKTGARMGTPAYMSPEQYAGDEVDARADQFAFCVALYEALYGQRPYAGDNLHALMFAIHHGELAEPPRGSDVPSSIRQAVVRGLALDPEQRWPSMDALLQELSHDPQIHRRRVALGLGLALAFVGAVALAFASGSAREQAPRCVDSARAFAGTFEAEQRAAIEARAEALGDRWTATTLRNLLPALDAWGEDWQAAWVDACAATHLRHEQSAELLDRRMLCLERRRRRFAGFVEGLARADEDHIEDASKLLDAVGDVDDCADLDALEALVPLPADPERRAAIEAIQTKLDRAEAMTYDGDFKRAESILDALEPQVEALDWRPLGMELHWVRGRVPFEDDAAREAKLRQALADAIAINDARNAARIGTTLASLLKDGGERFDEALDILALVEAFADRLGGDGIILGGVEIERSNIYAHNGEYELSLAAAEKALAIRAPIYPADNVRIGDCHFTIALAYYRLGRFDEASREFGRARAVWADKIGPDHPRTRSALTTEGALALQLNRFDEAKPLLEESLDSTLRVFGPDHVKTSSARANLAVLYSSMGLVEQAKPLLDRVLDHYTEYYGPDSVWVGHALANRAMVLSALGQHEAAFADADRALTIVREAMGEDHPELSIAWMIRASTQRAAGKLDAAEADYQASLALILRTAGADSLSLTEVYRDLARLELARAQAEAEAEGAEHLAKASAWLDKADALPKGERPDQISKAHLAFLRAQVLAADEPARARELAELALSLLRAHGDSRELGRAEVEAWLAGLD</sequence>
<feature type="domain" description="Protein kinase" evidence="13">
    <location>
        <begin position="57"/>
        <end position="437"/>
    </location>
</feature>
<feature type="region of interest" description="Disordered" evidence="12">
    <location>
        <begin position="1"/>
        <end position="47"/>
    </location>
</feature>